<dbReference type="GO" id="GO:0016020">
    <property type="term" value="C:membrane"/>
    <property type="evidence" value="ECO:0007669"/>
    <property type="project" value="UniProtKB-SubCell"/>
</dbReference>
<comment type="subcellular location">
    <subcellularLocation>
        <location evidence="1">Membrane</location>
        <topology evidence="1">Single-pass type II membrane protein</topology>
    </subcellularLocation>
</comment>
<accession>A0A672IRL3</accession>
<reference evidence="10" key="2">
    <citation type="submission" date="2025-08" db="UniProtKB">
        <authorList>
            <consortium name="Ensembl"/>
        </authorList>
    </citation>
    <scope>IDENTIFICATION</scope>
</reference>
<dbReference type="Proteomes" id="UP000472267">
    <property type="component" value="Chromosome 12"/>
</dbReference>
<dbReference type="CTD" id="51280"/>
<evidence type="ECO:0000256" key="8">
    <source>
        <dbReference type="SAM" id="MobiDB-lite"/>
    </source>
</evidence>
<evidence type="ECO:0000256" key="9">
    <source>
        <dbReference type="SAM" id="Phobius"/>
    </source>
</evidence>
<reference evidence="10" key="3">
    <citation type="submission" date="2025-09" db="UniProtKB">
        <authorList>
            <consortium name="Ensembl"/>
        </authorList>
    </citation>
    <scope>IDENTIFICATION</scope>
</reference>
<feature type="region of interest" description="Disordered" evidence="8">
    <location>
        <begin position="286"/>
        <end position="319"/>
    </location>
</feature>
<dbReference type="OMA" id="CQGNINT"/>
<dbReference type="FunCoup" id="A0A672IRL3">
    <property type="interactions" value="630"/>
</dbReference>
<feature type="compositionally biased region" description="Basic and acidic residues" evidence="8">
    <location>
        <begin position="196"/>
        <end position="214"/>
    </location>
</feature>
<evidence type="ECO:0000256" key="4">
    <source>
        <dbReference type="ARBA" id="ARBA00022968"/>
    </source>
</evidence>
<dbReference type="RefSeq" id="XP_029961540.1">
    <property type="nucleotide sequence ID" value="XM_030105680.1"/>
</dbReference>
<feature type="compositionally biased region" description="Acidic residues" evidence="8">
    <location>
        <begin position="298"/>
        <end position="312"/>
    </location>
</feature>
<evidence type="ECO:0000256" key="1">
    <source>
        <dbReference type="ARBA" id="ARBA00004606"/>
    </source>
</evidence>
<evidence type="ECO:0000256" key="3">
    <source>
        <dbReference type="ARBA" id="ARBA00022692"/>
    </source>
</evidence>
<organism evidence="10 11">
    <name type="scientific">Salarias fasciatus</name>
    <name type="common">Jewelled blenny</name>
    <name type="synonym">Blennius fasciatus</name>
    <dbReference type="NCBI Taxonomy" id="181472"/>
    <lineage>
        <taxon>Eukaryota</taxon>
        <taxon>Metazoa</taxon>
        <taxon>Chordata</taxon>
        <taxon>Craniata</taxon>
        <taxon>Vertebrata</taxon>
        <taxon>Euteleostomi</taxon>
        <taxon>Actinopterygii</taxon>
        <taxon>Neopterygii</taxon>
        <taxon>Teleostei</taxon>
        <taxon>Neoteleostei</taxon>
        <taxon>Acanthomorphata</taxon>
        <taxon>Ovalentaria</taxon>
        <taxon>Blenniimorphae</taxon>
        <taxon>Blenniiformes</taxon>
        <taxon>Blennioidei</taxon>
        <taxon>Blenniidae</taxon>
        <taxon>Salariinae</taxon>
        <taxon>Salarias</taxon>
    </lineage>
</organism>
<keyword evidence="6" id="KW-0175">Coiled coil</keyword>
<dbReference type="AlphaFoldDB" id="A0A672IRL3"/>
<evidence type="ECO:0000256" key="6">
    <source>
        <dbReference type="ARBA" id="ARBA00023054"/>
    </source>
</evidence>
<keyword evidence="11" id="KW-1185">Reference proteome</keyword>
<feature type="region of interest" description="Disordered" evidence="8">
    <location>
        <begin position="350"/>
        <end position="422"/>
    </location>
</feature>
<dbReference type="GeneID" id="115398753"/>
<evidence type="ECO:0000256" key="7">
    <source>
        <dbReference type="ARBA" id="ARBA00023136"/>
    </source>
</evidence>
<dbReference type="OrthoDB" id="9947543at2759"/>
<keyword evidence="5 9" id="KW-1133">Transmembrane helix</keyword>
<keyword evidence="7 9" id="KW-0472">Membrane</keyword>
<keyword evidence="3 9" id="KW-0812">Transmembrane</keyword>
<gene>
    <name evidence="10" type="primary">golm1</name>
</gene>
<feature type="region of interest" description="Disordered" evidence="8">
    <location>
        <begin position="193"/>
        <end position="261"/>
    </location>
</feature>
<keyword evidence="4" id="KW-0735">Signal-anchor</keyword>
<dbReference type="Ensembl" id="ENSSFAT00005046079.1">
    <property type="protein sequence ID" value="ENSSFAP00005044511.1"/>
    <property type="gene ID" value="ENSSFAG00005021905.1"/>
</dbReference>
<dbReference type="PRINTS" id="PR02084">
    <property type="entry name" value="GOLM1CASC4"/>
</dbReference>
<reference evidence="10" key="1">
    <citation type="submission" date="2019-06" db="EMBL/GenBank/DDBJ databases">
        <authorList>
            <consortium name="Wellcome Sanger Institute Data Sharing"/>
        </authorList>
    </citation>
    <scope>NUCLEOTIDE SEQUENCE [LARGE SCALE GENOMIC DNA]</scope>
</reference>
<protein>
    <recommendedName>
        <fullName evidence="12">Golgi membrane protein 1</fullName>
    </recommendedName>
</protein>
<evidence type="ECO:0000313" key="10">
    <source>
        <dbReference type="Ensembl" id="ENSSFAP00005044511.1"/>
    </source>
</evidence>
<feature type="compositionally biased region" description="Basic and acidic residues" evidence="8">
    <location>
        <begin position="249"/>
        <end position="261"/>
    </location>
</feature>
<comment type="similarity">
    <text evidence="2">Belongs to the GOLM family.</text>
</comment>
<dbReference type="InterPro" id="IPR026139">
    <property type="entry name" value="GOLM1/CASC4"/>
</dbReference>
<feature type="compositionally biased region" description="Basic and acidic residues" evidence="8">
    <location>
        <begin position="351"/>
        <end position="360"/>
    </location>
</feature>
<evidence type="ECO:0000313" key="11">
    <source>
        <dbReference type="Proteomes" id="UP000472267"/>
    </source>
</evidence>
<feature type="compositionally biased region" description="Acidic residues" evidence="8">
    <location>
        <begin position="396"/>
        <end position="411"/>
    </location>
</feature>
<dbReference type="InParanoid" id="A0A672IRL3"/>
<proteinExistence type="inferred from homology"/>
<feature type="compositionally biased region" description="Basic and acidic residues" evidence="8">
    <location>
        <begin position="386"/>
        <end position="395"/>
    </location>
</feature>
<sequence>MGGLGNGRRVGRSPSLMIAALVACILVLGFNYWVSSSRNLELQTKLYELEGQVRRGSAERVAAELKRTEFEDELSKQKEQIIHIENVYQRKLEDSEDACNQVKGTLQQNISSSTTTIQQLKDQLNQLNDDLERFQNELQNCQEHMDNLNSRLTNDINQCHSQLQAQKEQCDQRVAEAKLEVQKNMERILLNPAAQQKKEALQQENTAEKKDAEPTKNLPDGGNSSVVVINTPAPLDQKANTAAAVPSNDNKDASEDLGPVKDLDKAEVKTVAAKAVAAKAVAAKAVEQDGLQPQEGAPETEETETEGGELEDNNLPGNKEMEMIDGRAEEDADTEEDDPGMEGLMIQGKAVETEGDGKVEEPEEYDADESVVGGADLEKQQQQINDAEKAEKEMEAEAADYNGDEENEGEFEADKQAQLAEI</sequence>
<evidence type="ECO:0000256" key="5">
    <source>
        <dbReference type="ARBA" id="ARBA00022989"/>
    </source>
</evidence>
<name>A0A672IRL3_SALFA</name>
<feature type="transmembrane region" description="Helical" evidence="9">
    <location>
        <begin position="16"/>
        <end position="34"/>
    </location>
</feature>
<evidence type="ECO:0000256" key="2">
    <source>
        <dbReference type="ARBA" id="ARBA00007474"/>
    </source>
</evidence>
<evidence type="ECO:0008006" key="12">
    <source>
        <dbReference type="Google" id="ProtNLM"/>
    </source>
</evidence>